<comment type="caution">
    <text evidence="9">The sequence shown here is derived from an EMBL/GenBank/DDBJ whole genome shotgun (WGS) entry which is preliminary data.</text>
</comment>
<keyword evidence="5" id="KW-0539">Nucleus</keyword>
<evidence type="ECO:0000256" key="2">
    <source>
        <dbReference type="ARBA" id="ARBA00022574"/>
    </source>
</evidence>
<dbReference type="InterPro" id="IPR020472">
    <property type="entry name" value="WD40_PAC1"/>
</dbReference>
<dbReference type="GO" id="GO:0003723">
    <property type="term" value="F:RNA binding"/>
    <property type="evidence" value="ECO:0007669"/>
    <property type="project" value="TreeGrafter"/>
</dbReference>
<sequence>MKEEQRELYSLIINQLVYDGFINEATKLSESTMIPCPIKGEASNRLHSFVHSTSSANSGNSSSVGGGGGSVGGKSTDADDDSMLVEDILGNDKIKGVDFDNDNIVPGQKMNVSFLTKFITTHKNACRCAKFSWDGKFVATGSSDTSIKLLDVNKMRNYNQTKNETSEDFAPSRPVIRTFYDHTQPINDLDFHPSASILSSASKDGTIRFYDYKSSVKRSFKFIQDSHSVRSINFHPCGDMLLAGTDHPMIRLYNVNTFQTYTARKINEHHHGPINQLRFSLDGSIFASCSKDATIKIWDSNNFSLITTLSNPHSGEEPTHVQISRNQKYLLSCGRDSYVKLWEISSGRVVQSFNTGVSKTNPHKNRIAATFNYTEDFIITNDEQASSCVVYNTRTGEQLQVLSGHNQPVRGIAASPVENALMTCSLDHRGRFWTEDTATINQQQQTL</sequence>
<protein>
    <recommendedName>
        <fullName evidence="6">Cleavage stimulation factor 50 kDa subunit</fullName>
    </recommendedName>
</protein>
<dbReference type="SMART" id="SM00320">
    <property type="entry name" value="WD40"/>
    <property type="match status" value="6"/>
</dbReference>
<keyword evidence="10" id="KW-1185">Reference proteome</keyword>
<feature type="repeat" description="WD" evidence="7">
    <location>
        <begin position="179"/>
        <end position="214"/>
    </location>
</feature>
<dbReference type="EMBL" id="AJWJ01000046">
    <property type="protein sequence ID" value="KAF2076875.1"/>
    <property type="molecule type" value="Genomic_DNA"/>
</dbReference>
<evidence type="ECO:0000256" key="1">
    <source>
        <dbReference type="ARBA" id="ARBA00004123"/>
    </source>
</evidence>
<evidence type="ECO:0000256" key="5">
    <source>
        <dbReference type="ARBA" id="ARBA00023242"/>
    </source>
</evidence>
<name>A0A8J4V1A3_9MYCE</name>
<dbReference type="AlphaFoldDB" id="A0A8J4V1A3"/>
<evidence type="ECO:0000256" key="6">
    <source>
        <dbReference type="ARBA" id="ARBA00029851"/>
    </source>
</evidence>
<dbReference type="CDD" id="cd00200">
    <property type="entry name" value="WD40"/>
    <property type="match status" value="1"/>
</dbReference>
<dbReference type="Pfam" id="PF00400">
    <property type="entry name" value="WD40"/>
    <property type="match status" value="6"/>
</dbReference>
<dbReference type="PROSITE" id="PS50294">
    <property type="entry name" value="WD_REPEATS_REGION"/>
    <property type="match status" value="2"/>
</dbReference>
<feature type="repeat" description="WD" evidence="7">
    <location>
        <begin position="402"/>
        <end position="443"/>
    </location>
</feature>
<proteinExistence type="predicted"/>
<evidence type="ECO:0000256" key="3">
    <source>
        <dbReference type="ARBA" id="ARBA00022664"/>
    </source>
</evidence>
<dbReference type="InterPro" id="IPR001680">
    <property type="entry name" value="WD40_rpt"/>
</dbReference>
<gene>
    <name evidence="9" type="ORF">CYY_001842</name>
</gene>
<keyword evidence="3" id="KW-0507">mRNA processing</keyword>
<dbReference type="PANTHER" id="PTHR44133">
    <property type="entry name" value="CLEAVAGE STIMULATION FACTOR SUBUNIT 1"/>
    <property type="match status" value="1"/>
</dbReference>
<dbReference type="OrthoDB" id="14421at2759"/>
<dbReference type="PROSITE" id="PS50082">
    <property type="entry name" value="WD_REPEATS_2"/>
    <property type="match status" value="5"/>
</dbReference>
<feature type="region of interest" description="Disordered" evidence="8">
    <location>
        <begin position="51"/>
        <end position="79"/>
    </location>
</feature>
<feature type="compositionally biased region" description="Low complexity" evidence="8">
    <location>
        <begin position="52"/>
        <end position="63"/>
    </location>
</feature>
<dbReference type="InterPro" id="IPR015943">
    <property type="entry name" value="WD40/YVTN_repeat-like_dom_sf"/>
</dbReference>
<dbReference type="GO" id="GO:0005848">
    <property type="term" value="C:mRNA cleavage stimulating factor complex"/>
    <property type="evidence" value="ECO:0007669"/>
    <property type="project" value="InterPro"/>
</dbReference>
<organism evidence="9 10">
    <name type="scientific">Polysphondylium violaceum</name>
    <dbReference type="NCBI Taxonomy" id="133409"/>
    <lineage>
        <taxon>Eukaryota</taxon>
        <taxon>Amoebozoa</taxon>
        <taxon>Evosea</taxon>
        <taxon>Eumycetozoa</taxon>
        <taxon>Dictyostelia</taxon>
        <taxon>Dictyosteliales</taxon>
        <taxon>Dictyosteliaceae</taxon>
        <taxon>Polysphondylium</taxon>
    </lineage>
</organism>
<reference evidence="9" key="1">
    <citation type="submission" date="2020-01" db="EMBL/GenBank/DDBJ databases">
        <title>Development of genomics and gene disruption for Polysphondylium violaceum indicates a role for the polyketide synthase stlB in stalk morphogenesis.</title>
        <authorList>
            <person name="Narita B."/>
            <person name="Kawabe Y."/>
            <person name="Kin K."/>
            <person name="Saito T."/>
            <person name="Gibbs R."/>
            <person name="Kuspa A."/>
            <person name="Muzny D."/>
            <person name="Queller D."/>
            <person name="Richards S."/>
            <person name="Strassman J."/>
            <person name="Sucgang R."/>
            <person name="Worley K."/>
            <person name="Schaap P."/>
        </authorList>
    </citation>
    <scope>NUCLEOTIDE SEQUENCE</scope>
    <source>
        <strain evidence="9">QSvi11</strain>
    </source>
</reference>
<feature type="repeat" description="WD" evidence="7">
    <location>
        <begin position="321"/>
        <end position="352"/>
    </location>
</feature>
<evidence type="ECO:0000313" key="10">
    <source>
        <dbReference type="Proteomes" id="UP000695562"/>
    </source>
</evidence>
<evidence type="ECO:0000313" key="9">
    <source>
        <dbReference type="EMBL" id="KAF2076875.1"/>
    </source>
</evidence>
<feature type="repeat" description="WD" evidence="7">
    <location>
        <begin position="119"/>
        <end position="160"/>
    </location>
</feature>
<keyword evidence="2 7" id="KW-0853">WD repeat</keyword>
<comment type="subcellular location">
    <subcellularLocation>
        <location evidence="1">Nucleus</location>
    </subcellularLocation>
</comment>
<accession>A0A8J4V1A3</accession>
<evidence type="ECO:0000256" key="4">
    <source>
        <dbReference type="ARBA" id="ARBA00022737"/>
    </source>
</evidence>
<evidence type="ECO:0000256" key="8">
    <source>
        <dbReference type="SAM" id="MobiDB-lite"/>
    </source>
</evidence>
<dbReference type="InterPro" id="IPR038184">
    <property type="entry name" value="CSTF1_dimer_sf"/>
</dbReference>
<dbReference type="InterPro" id="IPR044633">
    <property type="entry name" value="CstF1-like"/>
</dbReference>
<evidence type="ECO:0000256" key="7">
    <source>
        <dbReference type="PROSITE-ProRule" id="PRU00221"/>
    </source>
</evidence>
<dbReference type="PRINTS" id="PR00320">
    <property type="entry name" value="GPROTEINBRPT"/>
</dbReference>
<keyword evidence="4" id="KW-0677">Repeat</keyword>
<dbReference type="SUPFAM" id="SSF50978">
    <property type="entry name" value="WD40 repeat-like"/>
    <property type="match status" value="1"/>
</dbReference>
<dbReference type="InterPro" id="IPR036322">
    <property type="entry name" value="WD40_repeat_dom_sf"/>
</dbReference>
<dbReference type="PANTHER" id="PTHR44133:SF2">
    <property type="entry name" value="CLEAVAGE STIMULATION FACTOR SUBUNIT 1"/>
    <property type="match status" value="1"/>
</dbReference>
<dbReference type="Proteomes" id="UP000695562">
    <property type="component" value="Unassembled WGS sequence"/>
</dbReference>
<feature type="repeat" description="WD" evidence="7">
    <location>
        <begin position="267"/>
        <end position="308"/>
    </location>
</feature>
<dbReference type="Gene3D" id="1.20.960.50">
    <property type="entry name" value="Cleavage stimulation factor subunit 1, dimerisation domain"/>
    <property type="match status" value="1"/>
</dbReference>
<dbReference type="GO" id="GO:0031124">
    <property type="term" value="P:mRNA 3'-end processing"/>
    <property type="evidence" value="ECO:0007669"/>
    <property type="project" value="InterPro"/>
</dbReference>
<dbReference type="Gene3D" id="2.130.10.10">
    <property type="entry name" value="YVTN repeat-like/Quinoprotein amine dehydrogenase"/>
    <property type="match status" value="2"/>
</dbReference>